<evidence type="ECO:0000259" key="3">
    <source>
        <dbReference type="Pfam" id="PF00535"/>
    </source>
</evidence>
<keyword evidence="5" id="KW-1185">Reference proteome</keyword>
<dbReference type="Pfam" id="PF00535">
    <property type="entry name" value="Glycos_transf_2"/>
    <property type="match status" value="1"/>
</dbReference>
<comment type="caution">
    <text evidence="4">The sequence shown here is derived from an EMBL/GenBank/DDBJ whole genome shotgun (WGS) entry which is preliminary data.</text>
</comment>
<protein>
    <submittedName>
        <fullName evidence="4">Glycosyltransferase family 2 protein</fullName>
    </submittedName>
</protein>
<dbReference type="Gene3D" id="3.90.550.10">
    <property type="entry name" value="Spore Coat Polysaccharide Biosynthesis Protein SpsA, Chain A"/>
    <property type="match status" value="1"/>
</dbReference>
<evidence type="ECO:0000313" key="4">
    <source>
        <dbReference type="EMBL" id="MCP0888046.1"/>
    </source>
</evidence>
<dbReference type="SUPFAM" id="SSF53448">
    <property type="entry name" value="Nucleotide-diphospho-sugar transferases"/>
    <property type="match status" value="1"/>
</dbReference>
<keyword evidence="2" id="KW-0808">Transferase</keyword>
<organism evidence="4 5">
    <name type="scientific">Ligilactobacillus ubinensis</name>
    <dbReference type="NCBI Taxonomy" id="2876789"/>
    <lineage>
        <taxon>Bacteria</taxon>
        <taxon>Bacillati</taxon>
        <taxon>Bacillota</taxon>
        <taxon>Bacilli</taxon>
        <taxon>Lactobacillales</taxon>
        <taxon>Lactobacillaceae</taxon>
        <taxon>Ligilactobacillus</taxon>
    </lineage>
</organism>
<evidence type="ECO:0000256" key="2">
    <source>
        <dbReference type="ARBA" id="ARBA00022679"/>
    </source>
</evidence>
<dbReference type="GO" id="GO:0016757">
    <property type="term" value="F:glycosyltransferase activity"/>
    <property type="evidence" value="ECO:0007669"/>
    <property type="project" value="UniProtKB-KW"/>
</dbReference>
<evidence type="ECO:0000313" key="5">
    <source>
        <dbReference type="Proteomes" id="UP001139006"/>
    </source>
</evidence>
<reference evidence="4 5" key="1">
    <citation type="journal article" date="2023" name="Int. J. Syst. Evol. Microbiol.">
        <title>Ligilactobacillus ubinensis sp. nov., a novel species isolated from the wild ferment of a durian fruit (Durio zibethinus).</title>
        <authorList>
            <person name="Heng Y.C."/>
            <person name="Menon N."/>
            <person name="Chen B."/>
            <person name="Loo B.Z.L."/>
            <person name="Wong G.W.J."/>
            <person name="Lim A.C.H."/>
            <person name="Silvaraju S."/>
            <person name="Kittelmann S."/>
        </authorList>
    </citation>
    <scope>NUCLEOTIDE SEQUENCE [LARGE SCALE GENOMIC DNA]</scope>
    <source>
        <strain evidence="4 5">WILCCON 0076</strain>
    </source>
</reference>
<feature type="domain" description="Glycosyltransferase 2-like" evidence="3">
    <location>
        <begin position="9"/>
        <end position="155"/>
    </location>
</feature>
<sequence>MNLEKDKVSIVVPVFNASKYLAKCIESIEQQTYRNLEIILVDDGSTDDSKKIISFYAKSDCRIKPIYKKNTGVSNTRNVGLSKATGKYVCFSDADDYLMKDYIEYLMLLIKNNNADISLTTKMFGDFDTKQVKKDKVKLMTSSEAVIGILAYNIPIGVYSKMFRNNFLKKNNLNFIEELYMGEGFNFNIDCFQRAKSICVGRRKIYYYRRNNLNSVTTKFSVSKWRNALEAINSIENRLIIKRNEDIENALKFAKWRTTSDAYDALVIADGKKNNVDLYYKWVSFVKKEALCALYVPTSLKNKVRAIIMKVYPAIIPKILIFRKKTHNINIQ</sequence>
<dbReference type="InterPro" id="IPR001173">
    <property type="entry name" value="Glyco_trans_2-like"/>
</dbReference>
<dbReference type="PANTHER" id="PTHR22916">
    <property type="entry name" value="GLYCOSYLTRANSFERASE"/>
    <property type="match status" value="1"/>
</dbReference>
<dbReference type="Proteomes" id="UP001139006">
    <property type="component" value="Unassembled WGS sequence"/>
</dbReference>
<dbReference type="RefSeq" id="WP_253362216.1">
    <property type="nucleotide sequence ID" value="NZ_JAIULA010000036.1"/>
</dbReference>
<gene>
    <name evidence="4" type="ORF">LB941_11970</name>
</gene>
<dbReference type="InterPro" id="IPR029044">
    <property type="entry name" value="Nucleotide-diphossugar_trans"/>
</dbReference>
<dbReference type="EMBL" id="JAIULA010000036">
    <property type="protein sequence ID" value="MCP0888046.1"/>
    <property type="molecule type" value="Genomic_DNA"/>
</dbReference>
<dbReference type="PANTHER" id="PTHR22916:SF51">
    <property type="entry name" value="GLYCOSYLTRANSFERASE EPSH-RELATED"/>
    <property type="match status" value="1"/>
</dbReference>
<name>A0A9X2JPS8_9LACO</name>
<dbReference type="AlphaFoldDB" id="A0A9X2JPS8"/>
<keyword evidence="1" id="KW-0328">Glycosyltransferase</keyword>
<dbReference type="CDD" id="cd00761">
    <property type="entry name" value="Glyco_tranf_GTA_type"/>
    <property type="match status" value="1"/>
</dbReference>
<proteinExistence type="predicted"/>
<accession>A0A9X2JPS8</accession>
<evidence type="ECO:0000256" key="1">
    <source>
        <dbReference type="ARBA" id="ARBA00022676"/>
    </source>
</evidence>